<name>A0ABV5GVR1_9FLAO</name>
<gene>
    <name evidence="1" type="ORF">ACFFU1_02315</name>
</gene>
<reference evidence="1 2" key="1">
    <citation type="submission" date="2024-09" db="EMBL/GenBank/DDBJ databases">
        <authorList>
            <person name="Sun Q."/>
            <person name="Mori K."/>
        </authorList>
    </citation>
    <scope>NUCLEOTIDE SEQUENCE [LARGE SCALE GENOMIC DNA]</scope>
    <source>
        <strain evidence="1 2">CECT 8300</strain>
    </source>
</reference>
<organism evidence="1 2">
    <name type="scientific">Algibacter miyuki</name>
    <dbReference type="NCBI Taxonomy" id="1306933"/>
    <lineage>
        <taxon>Bacteria</taxon>
        <taxon>Pseudomonadati</taxon>
        <taxon>Bacteroidota</taxon>
        <taxon>Flavobacteriia</taxon>
        <taxon>Flavobacteriales</taxon>
        <taxon>Flavobacteriaceae</taxon>
        <taxon>Algibacter</taxon>
    </lineage>
</organism>
<evidence type="ECO:0000313" key="1">
    <source>
        <dbReference type="EMBL" id="MFB9103718.1"/>
    </source>
</evidence>
<evidence type="ECO:0000313" key="2">
    <source>
        <dbReference type="Proteomes" id="UP001589590"/>
    </source>
</evidence>
<proteinExistence type="predicted"/>
<accession>A0ABV5GVR1</accession>
<dbReference type="RefSeq" id="WP_290269489.1">
    <property type="nucleotide sequence ID" value="NZ_JAUFQP010000007.1"/>
</dbReference>
<sequence length="81" mass="9511">MRRSTDYQNIDSLILNIRAILSEDRCSLSEEEKVQLNNTISYLENSKKVDVEKPIDWSIVFKAVEILLKVFTNLENLNDFF</sequence>
<dbReference type="Proteomes" id="UP001589590">
    <property type="component" value="Unassembled WGS sequence"/>
</dbReference>
<comment type="caution">
    <text evidence="1">The sequence shown here is derived from an EMBL/GenBank/DDBJ whole genome shotgun (WGS) entry which is preliminary data.</text>
</comment>
<protein>
    <submittedName>
        <fullName evidence="1">Uncharacterized protein</fullName>
    </submittedName>
</protein>
<dbReference type="EMBL" id="JBHMFA010000001">
    <property type="protein sequence ID" value="MFB9103718.1"/>
    <property type="molecule type" value="Genomic_DNA"/>
</dbReference>
<keyword evidence="2" id="KW-1185">Reference proteome</keyword>